<organism evidence="8 9">
    <name type="scientific">Kibdelosporangium banguiense</name>
    <dbReference type="NCBI Taxonomy" id="1365924"/>
    <lineage>
        <taxon>Bacteria</taxon>
        <taxon>Bacillati</taxon>
        <taxon>Actinomycetota</taxon>
        <taxon>Actinomycetes</taxon>
        <taxon>Pseudonocardiales</taxon>
        <taxon>Pseudonocardiaceae</taxon>
        <taxon>Kibdelosporangium</taxon>
    </lineage>
</organism>
<proteinExistence type="predicted"/>
<dbReference type="SMART" id="SM00448">
    <property type="entry name" value="REC"/>
    <property type="match status" value="1"/>
</dbReference>
<evidence type="ECO:0000256" key="5">
    <source>
        <dbReference type="PROSITE-ProRule" id="PRU00169"/>
    </source>
</evidence>
<keyword evidence="1 5" id="KW-0597">Phosphoprotein</keyword>
<evidence type="ECO:0000256" key="1">
    <source>
        <dbReference type="ARBA" id="ARBA00022553"/>
    </source>
</evidence>
<gene>
    <name evidence="8" type="ORF">JOF56_008802</name>
</gene>
<dbReference type="InterPro" id="IPR058245">
    <property type="entry name" value="NreC/VraR/RcsB-like_REC"/>
</dbReference>
<dbReference type="PANTHER" id="PTHR43214:SF24">
    <property type="entry name" value="TRANSCRIPTIONAL REGULATORY PROTEIN NARL-RELATED"/>
    <property type="match status" value="1"/>
</dbReference>
<feature type="domain" description="Response regulatory" evidence="7">
    <location>
        <begin position="4"/>
        <end position="117"/>
    </location>
</feature>
<dbReference type="CDD" id="cd06170">
    <property type="entry name" value="LuxR_C_like"/>
    <property type="match status" value="1"/>
</dbReference>
<name>A0ABS4TVI2_9PSEU</name>
<keyword evidence="2" id="KW-0805">Transcription regulation</keyword>
<dbReference type="InterPro" id="IPR011006">
    <property type="entry name" value="CheY-like_superfamily"/>
</dbReference>
<evidence type="ECO:0000259" key="6">
    <source>
        <dbReference type="PROSITE" id="PS50043"/>
    </source>
</evidence>
<dbReference type="InterPro" id="IPR039420">
    <property type="entry name" value="WalR-like"/>
</dbReference>
<dbReference type="Pfam" id="PF00072">
    <property type="entry name" value="Response_reg"/>
    <property type="match status" value="1"/>
</dbReference>
<keyword evidence="3 8" id="KW-0238">DNA-binding</keyword>
<evidence type="ECO:0000256" key="3">
    <source>
        <dbReference type="ARBA" id="ARBA00023125"/>
    </source>
</evidence>
<dbReference type="SUPFAM" id="SSF46894">
    <property type="entry name" value="C-terminal effector domain of the bipartite response regulators"/>
    <property type="match status" value="1"/>
</dbReference>
<sequence>MSLSVMLCDDQPVLRYGLRLVLEAEPGIVVVCEAGDGSDVVREAMAHQPDVLVLDPQQRGFAVIEEVRAAVPTVAVLAFTWQDQDLSCYSAVQAGARGYLFKDADSTEIVQAVRCVATGSAVFGSRVSERLAGLLTRPAPALGNATFARLTERELQVLELMATGLSNSAISHQLRVAVKTISNHVSTIFAKLHVTGRPEAIVLAHKGGLGVAAGTAHRPKRSLTAVPPVAAPDQDKQLSANAAAMGVDRHYAAAAGMTARH</sequence>
<keyword evidence="4" id="KW-0804">Transcription</keyword>
<dbReference type="InterPro" id="IPR001789">
    <property type="entry name" value="Sig_transdc_resp-reg_receiver"/>
</dbReference>
<evidence type="ECO:0000256" key="4">
    <source>
        <dbReference type="ARBA" id="ARBA00023163"/>
    </source>
</evidence>
<keyword evidence="9" id="KW-1185">Reference proteome</keyword>
<dbReference type="Proteomes" id="UP001519332">
    <property type="component" value="Unassembled WGS sequence"/>
</dbReference>
<accession>A0ABS4TVI2</accession>
<dbReference type="RefSeq" id="WP_209645415.1">
    <property type="nucleotide sequence ID" value="NZ_JAGINW010000001.1"/>
</dbReference>
<comment type="caution">
    <text evidence="8">The sequence shown here is derived from an EMBL/GenBank/DDBJ whole genome shotgun (WGS) entry which is preliminary data.</text>
</comment>
<dbReference type="PROSITE" id="PS50110">
    <property type="entry name" value="RESPONSE_REGULATORY"/>
    <property type="match status" value="1"/>
</dbReference>
<evidence type="ECO:0000313" key="9">
    <source>
        <dbReference type="Proteomes" id="UP001519332"/>
    </source>
</evidence>
<feature type="modified residue" description="4-aspartylphosphate" evidence="5">
    <location>
        <position position="55"/>
    </location>
</feature>
<dbReference type="Gene3D" id="3.40.50.2300">
    <property type="match status" value="1"/>
</dbReference>
<feature type="domain" description="HTH luxR-type" evidence="6">
    <location>
        <begin position="143"/>
        <end position="208"/>
    </location>
</feature>
<dbReference type="PRINTS" id="PR00038">
    <property type="entry name" value="HTHLUXR"/>
</dbReference>
<dbReference type="SMART" id="SM00421">
    <property type="entry name" value="HTH_LUXR"/>
    <property type="match status" value="1"/>
</dbReference>
<evidence type="ECO:0000256" key="2">
    <source>
        <dbReference type="ARBA" id="ARBA00023015"/>
    </source>
</evidence>
<dbReference type="CDD" id="cd17535">
    <property type="entry name" value="REC_NarL-like"/>
    <property type="match status" value="1"/>
</dbReference>
<dbReference type="Pfam" id="PF00196">
    <property type="entry name" value="GerE"/>
    <property type="match status" value="1"/>
</dbReference>
<dbReference type="PROSITE" id="PS50043">
    <property type="entry name" value="HTH_LUXR_2"/>
    <property type="match status" value="1"/>
</dbReference>
<dbReference type="SUPFAM" id="SSF52172">
    <property type="entry name" value="CheY-like"/>
    <property type="match status" value="1"/>
</dbReference>
<evidence type="ECO:0000259" key="7">
    <source>
        <dbReference type="PROSITE" id="PS50110"/>
    </source>
</evidence>
<evidence type="ECO:0000313" key="8">
    <source>
        <dbReference type="EMBL" id="MBP2328417.1"/>
    </source>
</evidence>
<reference evidence="8 9" key="1">
    <citation type="submission" date="2021-03" db="EMBL/GenBank/DDBJ databases">
        <title>Sequencing the genomes of 1000 actinobacteria strains.</title>
        <authorList>
            <person name="Klenk H.-P."/>
        </authorList>
    </citation>
    <scope>NUCLEOTIDE SEQUENCE [LARGE SCALE GENOMIC DNA]</scope>
    <source>
        <strain evidence="8 9">DSM 46670</strain>
    </source>
</reference>
<protein>
    <submittedName>
        <fullName evidence="8">DNA-binding NarL/FixJ family response regulator</fullName>
    </submittedName>
</protein>
<dbReference type="InterPro" id="IPR000792">
    <property type="entry name" value="Tscrpt_reg_LuxR_C"/>
</dbReference>
<dbReference type="InterPro" id="IPR016032">
    <property type="entry name" value="Sig_transdc_resp-reg_C-effctor"/>
</dbReference>
<dbReference type="PANTHER" id="PTHR43214">
    <property type="entry name" value="TWO-COMPONENT RESPONSE REGULATOR"/>
    <property type="match status" value="1"/>
</dbReference>
<dbReference type="EMBL" id="JAGINW010000001">
    <property type="protein sequence ID" value="MBP2328417.1"/>
    <property type="molecule type" value="Genomic_DNA"/>
</dbReference>
<dbReference type="GO" id="GO:0003677">
    <property type="term" value="F:DNA binding"/>
    <property type="evidence" value="ECO:0007669"/>
    <property type="project" value="UniProtKB-KW"/>
</dbReference>